<sequence>MKPTVIGIGAQKCASSWVHTVMGSHPEISVSTPKEIDFFSYYFDRGYAWYERHFEDCGSSHHAYEASPSYLYDPRAPERVATYFPELKIVALLRDPVERAYSNHLHEVIKGHIGPVDFETGLRNNPGYLDQGRYGAHLARWFAAFPRDQVLVLFAEEISADAEAAISRLYRFVGVDDAFRSPIHHERRNESDRARVPLLRNALRAGGDFLRANGLEAHLARAKAMGPVSRLMRANSVDIRCEIPPMKAETRALLRDFFAADAAHLSTLLGRSDLPWTSLHEAAA</sequence>
<evidence type="ECO:0000256" key="1">
    <source>
        <dbReference type="ARBA" id="ARBA00022679"/>
    </source>
</evidence>
<dbReference type="PANTHER" id="PTHR10605">
    <property type="entry name" value="HEPARAN SULFATE SULFOTRANSFERASE"/>
    <property type="match status" value="1"/>
</dbReference>
<evidence type="ECO:0000259" key="3">
    <source>
        <dbReference type="Pfam" id="PF00685"/>
    </source>
</evidence>
<proteinExistence type="predicted"/>
<dbReference type="Pfam" id="PF00685">
    <property type="entry name" value="Sulfotransfer_1"/>
    <property type="match status" value="1"/>
</dbReference>
<keyword evidence="2" id="KW-0325">Glycoprotein</keyword>
<organism evidence="4 5">
    <name type="scientific">Celeribacter arenosi</name>
    <dbReference type="NCBI Taxonomy" id="792649"/>
    <lineage>
        <taxon>Bacteria</taxon>
        <taxon>Pseudomonadati</taxon>
        <taxon>Pseudomonadota</taxon>
        <taxon>Alphaproteobacteria</taxon>
        <taxon>Rhodobacterales</taxon>
        <taxon>Roseobacteraceae</taxon>
        <taxon>Celeribacter</taxon>
    </lineage>
</organism>
<feature type="domain" description="Sulfotransferase" evidence="3">
    <location>
        <begin position="5"/>
        <end position="178"/>
    </location>
</feature>
<evidence type="ECO:0000256" key="2">
    <source>
        <dbReference type="ARBA" id="ARBA00023180"/>
    </source>
</evidence>
<dbReference type="EMBL" id="BAABDF010000001">
    <property type="protein sequence ID" value="GAA3852745.1"/>
    <property type="molecule type" value="Genomic_DNA"/>
</dbReference>
<evidence type="ECO:0000313" key="5">
    <source>
        <dbReference type="Proteomes" id="UP001399917"/>
    </source>
</evidence>
<dbReference type="InterPro" id="IPR037359">
    <property type="entry name" value="NST/OST"/>
</dbReference>
<dbReference type="SUPFAM" id="SSF52540">
    <property type="entry name" value="P-loop containing nucleoside triphosphate hydrolases"/>
    <property type="match status" value="1"/>
</dbReference>
<accession>A0ABP7JRN9</accession>
<dbReference type="PANTHER" id="PTHR10605:SF56">
    <property type="entry name" value="BIFUNCTIONAL HEPARAN SULFATE N-DEACETYLASE_N-SULFOTRANSFERASE"/>
    <property type="match status" value="1"/>
</dbReference>
<keyword evidence="5" id="KW-1185">Reference proteome</keyword>
<evidence type="ECO:0000313" key="4">
    <source>
        <dbReference type="EMBL" id="GAA3852745.1"/>
    </source>
</evidence>
<reference evidence="5" key="1">
    <citation type="journal article" date="2019" name="Int. J. Syst. Evol. Microbiol.">
        <title>The Global Catalogue of Microorganisms (GCM) 10K type strain sequencing project: providing services to taxonomists for standard genome sequencing and annotation.</title>
        <authorList>
            <consortium name="The Broad Institute Genomics Platform"/>
            <consortium name="The Broad Institute Genome Sequencing Center for Infectious Disease"/>
            <person name="Wu L."/>
            <person name="Ma J."/>
        </authorList>
    </citation>
    <scope>NUCLEOTIDE SEQUENCE [LARGE SCALE GENOMIC DNA]</scope>
    <source>
        <strain evidence="5">JCM 17190</strain>
    </source>
</reference>
<comment type="caution">
    <text evidence="4">The sequence shown here is derived from an EMBL/GenBank/DDBJ whole genome shotgun (WGS) entry which is preliminary data.</text>
</comment>
<dbReference type="RefSeq" id="WP_344841725.1">
    <property type="nucleotide sequence ID" value="NZ_BAABDF010000001.1"/>
</dbReference>
<keyword evidence="1" id="KW-0808">Transferase</keyword>
<dbReference type="Gene3D" id="3.40.50.300">
    <property type="entry name" value="P-loop containing nucleotide triphosphate hydrolases"/>
    <property type="match status" value="1"/>
</dbReference>
<dbReference type="Proteomes" id="UP001399917">
    <property type="component" value="Unassembled WGS sequence"/>
</dbReference>
<gene>
    <name evidence="4" type="ORF">GCM10022404_00140</name>
</gene>
<dbReference type="InterPro" id="IPR000863">
    <property type="entry name" value="Sulfotransferase_dom"/>
</dbReference>
<name>A0ABP7JRN9_9RHOB</name>
<dbReference type="InterPro" id="IPR027417">
    <property type="entry name" value="P-loop_NTPase"/>
</dbReference>
<protein>
    <submittedName>
        <fullName evidence="4">Sulfotransferase</fullName>
    </submittedName>
</protein>